<accession>A0ABW8T0S3</accession>
<feature type="transmembrane region" description="Helical" evidence="7">
    <location>
        <begin position="134"/>
        <end position="153"/>
    </location>
</feature>
<gene>
    <name evidence="9" type="ORF">ACJDUG_03430</name>
</gene>
<feature type="transmembrane region" description="Helical" evidence="7">
    <location>
        <begin position="112"/>
        <end position="128"/>
    </location>
</feature>
<dbReference type="RefSeq" id="WP_406768478.1">
    <property type="nucleotide sequence ID" value="NZ_JBJHZZ010000001.1"/>
</dbReference>
<evidence type="ECO:0000313" key="10">
    <source>
        <dbReference type="Proteomes" id="UP001623591"/>
    </source>
</evidence>
<feature type="transmembrane region" description="Helical" evidence="7">
    <location>
        <begin position="408"/>
        <end position="431"/>
    </location>
</feature>
<keyword evidence="4 7" id="KW-1133">Transmembrane helix</keyword>
<organism evidence="9 10">
    <name type="scientific">Candidatus Clostridium stratigraminis</name>
    <dbReference type="NCBI Taxonomy" id="3381661"/>
    <lineage>
        <taxon>Bacteria</taxon>
        <taxon>Bacillati</taxon>
        <taxon>Bacillota</taxon>
        <taxon>Clostridia</taxon>
        <taxon>Eubacteriales</taxon>
        <taxon>Clostridiaceae</taxon>
        <taxon>Clostridium</taxon>
    </lineage>
</organism>
<feature type="transmembrane region" description="Helical" evidence="7">
    <location>
        <begin position="243"/>
        <end position="263"/>
    </location>
</feature>
<comment type="caution">
    <text evidence="9">The sequence shown here is derived from an EMBL/GenBank/DDBJ whole genome shotgun (WGS) entry which is preliminary data.</text>
</comment>
<evidence type="ECO:0000256" key="3">
    <source>
        <dbReference type="ARBA" id="ARBA00022692"/>
    </source>
</evidence>
<feature type="transmembrane region" description="Helical" evidence="7">
    <location>
        <begin position="374"/>
        <end position="396"/>
    </location>
</feature>
<comment type="similarity">
    <text evidence="2">Belongs to the complex I subunit 4 family.</text>
</comment>
<evidence type="ECO:0000256" key="7">
    <source>
        <dbReference type="SAM" id="Phobius"/>
    </source>
</evidence>
<feature type="transmembrane region" description="Helical" evidence="7">
    <location>
        <begin position="165"/>
        <end position="187"/>
    </location>
</feature>
<evidence type="ECO:0000259" key="8">
    <source>
        <dbReference type="Pfam" id="PF00361"/>
    </source>
</evidence>
<proteinExistence type="inferred from homology"/>
<comment type="subcellular location">
    <subcellularLocation>
        <location evidence="1">Endomembrane system</location>
        <topology evidence="1">Multi-pass membrane protein</topology>
    </subcellularLocation>
    <subcellularLocation>
        <location evidence="6">Membrane</location>
        <topology evidence="6">Multi-pass membrane protein</topology>
    </subcellularLocation>
</comment>
<feature type="transmembrane region" description="Helical" evidence="7">
    <location>
        <begin position="30"/>
        <end position="53"/>
    </location>
</feature>
<dbReference type="InterPro" id="IPR001750">
    <property type="entry name" value="ND/Mrp_TM"/>
</dbReference>
<dbReference type="NCBIfam" id="TIGR01972">
    <property type="entry name" value="NDH_I_M"/>
    <property type="match status" value="1"/>
</dbReference>
<evidence type="ECO:0000256" key="2">
    <source>
        <dbReference type="ARBA" id="ARBA00009025"/>
    </source>
</evidence>
<feature type="transmembrane region" description="Helical" evidence="7">
    <location>
        <begin position="452"/>
        <end position="474"/>
    </location>
</feature>
<feature type="transmembrane region" description="Helical" evidence="7">
    <location>
        <begin position="213"/>
        <end position="231"/>
    </location>
</feature>
<evidence type="ECO:0000313" key="9">
    <source>
        <dbReference type="EMBL" id="MFL0246027.1"/>
    </source>
</evidence>
<evidence type="ECO:0000256" key="6">
    <source>
        <dbReference type="RuleBase" id="RU000320"/>
    </source>
</evidence>
<reference evidence="9 10" key="1">
    <citation type="submission" date="2024-11" db="EMBL/GenBank/DDBJ databases">
        <authorList>
            <person name="Heng Y.C."/>
            <person name="Lim A.C.H."/>
            <person name="Lee J.K.Y."/>
            <person name="Kittelmann S."/>
        </authorList>
    </citation>
    <scope>NUCLEOTIDE SEQUENCE [LARGE SCALE GENOMIC DNA]</scope>
    <source>
        <strain evidence="9 10">WILCCON 0185</strain>
    </source>
</reference>
<dbReference type="InterPro" id="IPR003918">
    <property type="entry name" value="NADH_UbQ_OxRdtase"/>
</dbReference>
<dbReference type="Proteomes" id="UP001623591">
    <property type="component" value="Unassembled WGS sequence"/>
</dbReference>
<dbReference type="EMBL" id="JBJHZZ010000001">
    <property type="protein sequence ID" value="MFL0246027.1"/>
    <property type="molecule type" value="Genomic_DNA"/>
</dbReference>
<sequence>MGFHILFLIFLAPIIGAILLLFVPEKNDKYVKVIAAIAASIALILSLVAYFNYDKAAGGMQFVESYSWVKSYGINFILGVDGLSMPMVLLTSIILFSGVFVSWKLEKRVKEFFFYMLVLVGGVFGVFMTGDLFLMFLFMEMAVIPKFILINVWGSKNKEYSAMKYTLYLLGGSAVALIGVVAVYAYAGSQTGTYTMDLAALSAVKYDVNFQKAIFFMLMLGFGVLVPMFPLHRWTPDGHSAAPTAISMLLAGVIMKLGGYALIRIGLNFFSQGAHFWAPVIAVLATINAVYIAFVAMVQKDIKYMIANSSVSHMGYVLIGIASYNAASLNGAAAQMFAHGIMAALFFTLIGNLYEKSHTRMIADFGGLAHQMPILASAFMVTGLASLGLPGTFNFIAEFSVFVGAIQVYPVLAVISIFAIVITAIYVLRVIQQVFFGPRNAKWDHLEDAKGVELIPIVLLGSILIILGCFPSLIMDMFNSGIVPIAQKFISLSIGGLF</sequence>
<keyword evidence="5 7" id="KW-0472">Membrane</keyword>
<protein>
    <submittedName>
        <fullName evidence="9">NuoM family protein</fullName>
    </submittedName>
</protein>
<keyword evidence="3 6" id="KW-0812">Transmembrane</keyword>
<name>A0ABW8T0S3_9CLOT</name>
<feature type="transmembrane region" description="Helical" evidence="7">
    <location>
        <begin position="73"/>
        <end position="100"/>
    </location>
</feature>
<dbReference type="InterPro" id="IPR010227">
    <property type="entry name" value="NADH_Q_OxRdtase_chainM/4"/>
</dbReference>
<feature type="transmembrane region" description="Helical" evidence="7">
    <location>
        <begin position="275"/>
        <end position="298"/>
    </location>
</feature>
<evidence type="ECO:0000256" key="1">
    <source>
        <dbReference type="ARBA" id="ARBA00004127"/>
    </source>
</evidence>
<feature type="transmembrane region" description="Helical" evidence="7">
    <location>
        <begin position="305"/>
        <end position="324"/>
    </location>
</feature>
<dbReference type="PRINTS" id="PR01437">
    <property type="entry name" value="NUOXDRDTASE4"/>
</dbReference>
<feature type="domain" description="NADH:quinone oxidoreductase/Mrp antiporter transmembrane" evidence="8">
    <location>
        <begin position="130"/>
        <end position="423"/>
    </location>
</feature>
<keyword evidence="10" id="KW-1185">Reference proteome</keyword>
<evidence type="ECO:0000256" key="5">
    <source>
        <dbReference type="ARBA" id="ARBA00023136"/>
    </source>
</evidence>
<evidence type="ECO:0000256" key="4">
    <source>
        <dbReference type="ARBA" id="ARBA00022989"/>
    </source>
</evidence>
<dbReference type="Pfam" id="PF00361">
    <property type="entry name" value="Proton_antipo_M"/>
    <property type="match status" value="1"/>
</dbReference>
<dbReference type="PANTHER" id="PTHR43507:SF4">
    <property type="entry name" value="PROTON-TRANSLOCATING NADH-QUINONE OXIDOREDUCTASE, CHAIN M"/>
    <property type="match status" value="1"/>
</dbReference>
<feature type="transmembrane region" description="Helical" evidence="7">
    <location>
        <begin position="6"/>
        <end position="23"/>
    </location>
</feature>
<dbReference type="PANTHER" id="PTHR43507">
    <property type="entry name" value="NADH-UBIQUINONE OXIDOREDUCTASE CHAIN 4"/>
    <property type="match status" value="1"/>
</dbReference>
<feature type="transmembrane region" description="Helical" evidence="7">
    <location>
        <begin position="336"/>
        <end position="354"/>
    </location>
</feature>